<dbReference type="InterPro" id="IPR000531">
    <property type="entry name" value="Beta-barrel_TonB"/>
</dbReference>
<comment type="subcellular location">
    <subcellularLocation>
        <location evidence="1 14">Cell outer membrane</location>
        <topology evidence="1 14">Multi-pass membrane protein</topology>
    </subcellularLocation>
</comment>
<evidence type="ECO:0000256" key="16">
    <source>
        <dbReference type="SAM" id="MobiDB-lite"/>
    </source>
</evidence>
<feature type="domain" description="TonB-dependent receptor-like beta-barrel" evidence="18">
    <location>
        <begin position="285"/>
        <end position="726"/>
    </location>
</feature>
<dbReference type="Pfam" id="PF00593">
    <property type="entry name" value="TonB_dep_Rec_b-barrel"/>
    <property type="match status" value="1"/>
</dbReference>
<keyword evidence="13 14" id="KW-0998">Cell outer membrane</keyword>
<evidence type="ECO:0000256" key="15">
    <source>
        <dbReference type="RuleBase" id="RU003357"/>
    </source>
</evidence>
<keyword evidence="12 20" id="KW-0675">Receptor</keyword>
<keyword evidence="8" id="KW-0408">Iron</keyword>
<keyword evidence="9" id="KW-0406">Ion transport</keyword>
<evidence type="ECO:0000256" key="4">
    <source>
        <dbReference type="ARBA" id="ARBA00022452"/>
    </source>
</evidence>
<evidence type="ECO:0000256" key="9">
    <source>
        <dbReference type="ARBA" id="ARBA00023065"/>
    </source>
</evidence>
<dbReference type="InterPro" id="IPR039426">
    <property type="entry name" value="TonB-dep_rcpt-like"/>
</dbReference>
<keyword evidence="10 15" id="KW-0798">TonB box</keyword>
<dbReference type="EMBL" id="BPQG01000050">
    <property type="protein sequence ID" value="GJD45372.1"/>
    <property type="molecule type" value="Genomic_DNA"/>
</dbReference>
<dbReference type="PROSITE" id="PS52016">
    <property type="entry name" value="TONB_DEPENDENT_REC_3"/>
    <property type="match status" value="1"/>
</dbReference>
<reference evidence="20 21" key="1">
    <citation type="journal article" date="2021" name="Front. Microbiol.">
        <title>Comprehensive Comparative Genomics and Phenotyping of Methylobacterium Species.</title>
        <authorList>
            <person name="Alessa O."/>
            <person name="Ogura Y."/>
            <person name="Fujitani Y."/>
            <person name="Takami H."/>
            <person name="Hayashi T."/>
            <person name="Sahin N."/>
            <person name="Tani A."/>
        </authorList>
    </citation>
    <scope>NUCLEOTIDE SEQUENCE [LARGE SCALE GENOMIC DNA]</scope>
    <source>
        <strain evidence="20 21">DSM 23679</strain>
    </source>
</reference>
<feature type="chain" id="PRO_5045476885" evidence="17">
    <location>
        <begin position="37"/>
        <end position="757"/>
    </location>
</feature>
<proteinExistence type="inferred from homology"/>
<gene>
    <name evidence="20" type="primary">fhuA_4</name>
    <name evidence="20" type="ORF">AFCDBAGC_3244</name>
</gene>
<evidence type="ECO:0000313" key="21">
    <source>
        <dbReference type="Proteomes" id="UP001055117"/>
    </source>
</evidence>
<keyword evidence="6 14" id="KW-0812">Transmembrane</keyword>
<organism evidence="20 21">
    <name type="scientific">Methylobacterium cerastii</name>
    <dbReference type="NCBI Taxonomy" id="932741"/>
    <lineage>
        <taxon>Bacteria</taxon>
        <taxon>Pseudomonadati</taxon>
        <taxon>Pseudomonadota</taxon>
        <taxon>Alphaproteobacteria</taxon>
        <taxon>Hyphomicrobiales</taxon>
        <taxon>Methylobacteriaceae</taxon>
        <taxon>Methylobacterium</taxon>
    </lineage>
</organism>
<evidence type="ECO:0000256" key="17">
    <source>
        <dbReference type="SAM" id="SignalP"/>
    </source>
</evidence>
<protein>
    <submittedName>
        <fullName evidence="20">Ferrichrome outer membrane transporter/phage receptor</fullName>
    </submittedName>
</protein>
<sequence length="757" mass="82188">MCRSALRPTPDLRSLVLAGASLFALAPLVPSAPAQAQEATAPRRGVGNPPAEASVQLETLTVEGRAGPASPVASGVGARAIESPTGPVDGYVATRSATATKTNTPLIETPQSISVVGREQIDAQKAQTLTQATQYVAGVYSGTFGADSRVDYFTIRGFVASDYGIYRDGLQLLNYGFGTFKAETFGLERIEILRGPAAVLFGAGSPGGIINQITKRPPLDPFGYVEVGGGSFDQKYAAFDVGGPADESGHWFYRLTGFGRSGGTQVDGAPEDRGYIAPAFTYKPDGATKLTVLTSYQYDNTAVTANFLPYSGTVRRNLSGLYIPRSLNLGDAGFNTFRRQQAFAGYEFEHAFDETWTIRQNLRYSFSESFQNSDIGQLGYSNAAETRLARYQFLTSSKIGLFQVDNQAEARFFDGIFKHDLLIGLDYKNFQLHDNQGTNFAAGYAVPDISIINPTYGPATGRPSPYLVNADSFTQLGLYFQDQIKLTDRLTLVLGGRQDFADNRVVDKLTAGAGSNGRSDSAFTYRTALIYNYDFGLAPYVSYSTSFQPLLGTDINNQAFKPETGDQIEGGVKFEPPGAGYFLTLAGFDIHRQNVQTPVPNTFFSSQIGQVRSTGFEAQFTATLAEGLNAVAAYTVYGLTTEKSADPTTLGKVPVNIPENFASLFLDYTIPAGEWRGFGFGGGVRYVGRSYADTANTLRVPEYVLFDAQVHYNWDRWRLAVNATNIADRRFVSSCQSSFSCFYGDARRVVASLAYKW</sequence>
<evidence type="ECO:0000259" key="19">
    <source>
        <dbReference type="Pfam" id="PF07715"/>
    </source>
</evidence>
<evidence type="ECO:0000256" key="12">
    <source>
        <dbReference type="ARBA" id="ARBA00023170"/>
    </source>
</evidence>
<evidence type="ECO:0000256" key="8">
    <source>
        <dbReference type="ARBA" id="ARBA00023004"/>
    </source>
</evidence>
<comment type="caution">
    <text evidence="20">The sequence shown here is derived from an EMBL/GenBank/DDBJ whole genome shotgun (WGS) entry which is preliminary data.</text>
</comment>
<dbReference type="InterPro" id="IPR012910">
    <property type="entry name" value="Plug_dom"/>
</dbReference>
<evidence type="ECO:0000256" key="10">
    <source>
        <dbReference type="ARBA" id="ARBA00023077"/>
    </source>
</evidence>
<feature type="region of interest" description="Disordered" evidence="16">
    <location>
        <begin position="62"/>
        <end position="81"/>
    </location>
</feature>
<dbReference type="InterPro" id="IPR010105">
    <property type="entry name" value="TonB_sidphr_rcpt"/>
</dbReference>
<keyword evidence="11 14" id="KW-0472">Membrane</keyword>
<keyword evidence="3 14" id="KW-0813">Transport</keyword>
<evidence type="ECO:0000259" key="18">
    <source>
        <dbReference type="Pfam" id="PF00593"/>
    </source>
</evidence>
<dbReference type="RefSeq" id="WP_147753337.1">
    <property type="nucleotide sequence ID" value="NZ_BPQG01000050.1"/>
</dbReference>
<evidence type="ECO:0000256" key="7">
    <source>
        <dbReference type="ARBA" id="ARBA00022729"/>
    </source>
</evidence>
<dbReference type="NCBIfam" id="TIGR01783">
    <property type="entry name" value="TonB-siderophor"/>
    <property type="match status" value="1"/>
</dbReference>
<feature type="domain" description="TonB-dependent receptor plug" evidence="19">
    <location>
        <begin position="106"/>
        <end position="209"/>
    </location>
</feature>
<dbReference type="Gene3D" id="2.170.130.10">
    <property type="entry name" value="TonB-dependent receptor, plug domain"/>
    <property type="match status" value="1"/>
</dbReference>
<evidence type="ECO:0000256" key="14">
    <source>
        <dbReference type="PROSITE-ProRule" id="PRU01360"/>
    </source>
</evidence>
<evidence type="ECO:0000256" key="3">
    <source>
        <dbReference type="ARBA" id="ARBA00022448"/>
    </source>
</evidence>
<keyword evidence="4 14" id="KW-1134">Transmembrane beta strand</keyword>
<dbReference type="Gene3D" id="2.40.170.20">
    <property type="entry name" value="TonB-dependent receptor, beta-barrel domain"/>
    <property type="match status" value="1"/>
</dbReference>
<keyword evidence="5" id="KW-0410">Iron transport</keyword>
<evidence type="ECO:0000256" key="6">
    <source>
        <dbReference type="ARBA" id="ARBA00022692"/>
    </source>
</evidence>
<accession>A0ABQ4QJF5</accession>
<evidence type="ECO:0000256" key="2">
    <source>
        <dbReference type="ARBA" id="ARBA00009810"/>
    </source>
</evidence>
<dbReference type="PANTHER" id="PTHR32552">
    <property type="entry name" value="FERRICHROME IRON RECEPTOR-RELATED"/>
    <property type="match status" value="1"/>
</dbReference>
<dbReference type="CDD" id="cd01347">
    <property type="entry name" value="ligand_gated_channel"/>
    <property type="match status" value="1"/>
</dbReference>
<dbReference type="PANTHER" id="PTHR32552:SF68">
    <property type="entry name" value="FERRICHROME OUTER MEMBRANE TRANSPORTER_PHAGE RECEPTOR"/>
    <property type="match status" value="1"/>
</dbReference>
<feature type="signal peptide" evidence="17">
    <location>
        <begin position="1"/>
        <end position="36"/>
    </location>
</feature>
<dbReference type="Pfam" id="PF07715">
    <property type="entry name" value="Plug"/>
    <property type="match status" value="1"/>
</dbReference>
<evidence type="ECO:0000256" key="1">
    <source>
        <dbReference type="ARBA" id="ARBA00004571"/>
    </source>
</evidence>
<dbReference type="InterPro" id="IPR036942">
    <property type="entry name" value="Beta-barrel_TonB_sf"/>
</dbReference>
<dbReference type="InterPro" id="IPR037066">
    <property type="entry name" value="Plug_dom_sf"/>
</dbReference>
<evidence type="ECO:0000313" key="20">
    <source>
        <dbReference type="EMBL" id="GJD45372.1"/>
    </source>
</evidence>
<comment type="similarity">
    <text evidence="2 14 15">Belongs to the TonB-dependent receptor family.</text>
</comment>
<evidence type="ECO:0000256" key="13">
    <source>
        <dbReference type="ARBA" id="ARBA00023237"/>
    </source>
</evidence>
<evidence type="ECO:0000256" key="5">
    <source>
        <dbReference type="ARBA" id="ARBA00022496"/>
    </source>
</evidence>
<evidence type="ECO:0000256" key="11">
    <source>
        <dbReference type="ARBA" id="ARBA00023136"/>
    </source>
</evidence>
<name>A0ABQ4QJF5_9HYPH</name>
<keyword evidence="21" id="KW-1185">Reference proteome</keyword>
<keyword evidence="7 17" id="KW-0732">Signal</keyword>
<dbReference type="SUPFAM" id="SSF56935">
    <property type="entry name" value="Porins"/>
    <property type="match status" value="1"/>
</dbReference>
<dbReference type="Proteomes" id="UP001055117">
    <property type="component" value="Unassembled WGS sequence"/>
</dbReference>